<dbReference type="Pfam" id="PF12867">
    <property type="entry name" value="DinB_2"/>
    <property type="match status" value="1"/>
</dbReference>
<dbReference type="Proteomes" id="UP001304671">
    <property type="component" value="Unassembled WGS sequence"/>
</dbReference>
<dbReference type="Gene3D" id="1.20.120.450">
    <property type="entry name" value="dinb family like domain"/>
    <property type="match status" value="1"/>
</dbReference>
<reference evidence="2 3" key="1">
    <citation type="submission" date="2023-12" db="EMBL/GenBank/DDBJ databases">
        <title>Novel species of the genus Arcicella isolated from rivers.</title>
        <authorList>
            <person name="Lu H."/>
        </authorList>
    </citation>
    <scope>NUCLEOTIDE SEQUENCE [LARGE SCALE GENOMIC DNA]</scope>
    <source>
        <strain evidence="2 3">LMG 21963</strain>
    </source>
</reference>
<protein>
    <submittedName>
        <fullName evidence="2">Metal-dependent hydrolase</fullName>
    </submittedName>
</protein>
<organism evidence="2 3">
    <name type="scientific">Arcicella aquatica</name>
    <dbReference type="NCBI Taxonomy" id="217141"/>
    <lineage>
        <taxon>Bacteria</taxon>
        <taxon>Pseudomonadati</taxon>
        <taxon>Bacteroidota</taxon>
        <taxon>Cytophagia</taxon>
        <taxon>Cytophagales</taxon>
        <taxon>Flectobacillaceae</taxon>
        <taxon>Arcicella</taxon>
    </lineage>
</organism>
<proteinExistence type="predicted"/>
<name>A0ABU5QLT7_9BACT</name>
<evidence type="ECO:0000313" key="3">
    <source>
        <dbReference type="Proteomes" id="UP001304671"/>
    </source>
</evidence>
<dbReference type="InterPro" id="IPR024775">
    <property type="entry name" value="DinB-like"/>
</dbReference>
<dbReference type="NCBIfam" id="NF009807">
    <property type="entry name" value="PRK13291.1"/>
    <property type="match status" value="1"/>
</dbReference>
<evidence type="ECO:0000313" key="2">
    <source>
        <dbReference type="EMBL" id="MEA5257391.1"/>
    </source>
</evidence>
<comment type="caution">
    <text evidence="2">The sequence shown here is derived from an EMBL/GenBank/DDBJ whole genome shotgun (WGS) entry which is preliminary data.</text>
</comment>
<dbReference type="InterPro" id="IPR034660">
    <property type="entry name" value="DinB/YfiT-like"/>
</dbReference>
<sequence length="178" mass="20750">MDLQALQYPIGKWTPKEQHTWEEIQESIAQLKTIPAQYKELTAGLSEEDLLKQYRKGSWTVRQVIHHVADIHVLYFVRFKHALTEINSEGVVSKIDAWANLEEAKNAPIEYSLTLLEGTHLRWTYLLEQMTEEDFQKGYYHPTRKMYLTLMDAVDVGVWHSKHHLAHIKIALGKAIDL</sequence>
<gene>
    <name evidence="2" type="ORF">VB264_06325</name>
</gene>
<keyword evidence="3" id="KW-1185">Reference proteome</keyword>
<evidence type="ECO:0000259" key="1">
    <source>
        <dbReference type="Pfam" id="PF12867"/>
    </source>
</evidence>
<feature type="domain" description="DinB-like" evidence="1">
    <location>
        <begin position="30"/>
        <end position="168"/>
    </location>
</feature>
<keyword evidence="2" id="KW-0378">Hydrolase</keyword>
<dbReference type="SUPFAM" id="SSF109854">
    <property type="entry name" value="DinB/YfiT-like putative metalloenzymes"/>
    <property type="match status" value="1"/>
</dbReference>
<dbReference type="EMBL" id="JAYFUL010000007">
    <property type="protein sequence ID" value="MEA5257391.1"/>
    <property type="molecule type" value="Genomic_DNA"/>
</dbReference>
<dbReference type="RefSeq" id="WP_323247740.1">
    <property type="nucleotide sequence ID" value="NZ_JAYFUL010000007.1"/>
</dbReference>
<dbReference type="GO" id="GO:0016787">
    <property type="term" value="F:hydrolase activity"/>
    <property type="evidence" value="ECO:0007669"/>
    <property type="project" value="UniProtKB-KW"/>
</dbReference>
<accession>A0ABU5QLT7</accession>